<comment type="caution">
    <text evidence="9">The sequence shown here is derived from an EMBL/GenBank/DDBJ whole genome shotgun (WGS) entry which is preliminary data.</text>
</comment>
<feature type="transmembrane region" description="Helical" evidence="7">
    <location>
        <begin position="238"/>
        <end position="258"/>
    </location>
</feature>
<dbReference type="PANTHER" id="PTHR23521:SF2">
    <property type="entry name" value="TRANSPORTER MFS SUPERFAMILY"/>
    <property type="match status" value="1"/>
</dbReference>
<dbReference type="EMBL" id="QGTD01000008">
    <property type="protein sequence ID" value="PWU68436.1"/>
    <property type="molecule type" value="Genomic_DNA"/>
</dbReference>
<protein>
    <submittedName>
        <fullName evidence="9">MFS transporter</fullName>
    </submittedName>
</protein>
<dbReference type="Gene3D" id="1.20.1250.20">
    <property type="entry name" value="MFS general substrate transporter like domains"/>
    <property type="match status" value="2"/>
</dbReference>
<dbReference type="InterPro" id="IPR011701">
    <property type="entry name" value="MFS"/>
</dbReference>
<name>A0A317KYY0_9BACI</name>
<evidence type="ECO:0000259" key="8">
    <source>
        <dbReference type="PROSITE" id="PS50850"/>
    </source>
</evidence>
<evidence type="ECO:0000256" key="5">
    <source>
        <dbReference type="ARBA" id="ARBA00022989"/>
    </source>
</evidence>
<dbReference type="PANTHER" id="PTHR23521">
    <property type="entry name" value="TRANSPORTER MFS SUPERFAMILY"/>
    <property type="match status" value="1"/>
</dbReference>
<keyword evidence="3" id="KW-1003">Cell membrane</keyword>
<dbReference type="Proteomes" id="UP000245624">
    <property type="component" value="Unassembled WGS sequence"/>
</dbReference>
<dbReference type="OrthoDB" id="478565at2"/>
<keyword evidence="6 7" id="KW-0472">Membrane</keyword>
<keyword evidence="10" id="KW-1185">Reference proteome</keyword>
<organism evidence="9 10">
    <name type="scientific">Gracilibacillus dipsosauri</name>
    <dbReference type="NCBI Taxonomy" id="178340"/>
    <lineage>
        <taxon>Bacteria</taxon>
        <taxon>Bacillati</taxon>
        <taxon>Bacillota</taxon>
        <taxon>Bacilli</taxon>
        <taxon>Bacillales</taxon>
        <taxon>Bacillaceae</taxon>
        <taxon>Gracilibacillus</taxon>
    </lineage>
</organism>
<evidence type="ECO:0000256" key="3">
    <source>
        <dbReference type="ARBA" id="ARBA00022475"/>
    </source>
</evidence>
<dbReference type="Pfam" id="PF07690">
    <property type="entry name" value="MFS_1"/>
    <property type="match status" value="1"/>
</dbReference>
<dbReference type="InterPro" id="IPR020846">
    <property type="entry name" value="MFS_dom"/>
</dbReference>
<feature type="transmembrane region" description="Helical" evidence="7">
    <location>
        <begin position="67"/>
        <end position="87"/>
    </location>
</feature>
<evidence type="ECO:0000313" key="10">
    <source>
        <dbReference type="Proteomes" id="UP000245624"/>
    </source>
</evidence>
<proteinExistence type="predicted"/>
<evidence type="ECO:0000256" key="2">
    <source>
        <dbReference type="ARBA" id="ARBA00022448"/>
    </source>
</evidence>
<dbReference type="InterPro" id="IPR047200">
    <property type="entry name" value="MFS_YcaD-like"/>
</dbReference>
<gene>
    <name evidence="9" type="ORF">DLJ74_08300</name>
</gene>
<accession>A0A317KYY0</accession>
<evidence type="ECO:0000256" key="4">
    <source>
        <dbReference type="ARBA" id="ARBA00022692"/>
    </source>
</evidence>
<feature type="transmembrane region" description="Helical" evidence="7">
    <location>
        <begin position="360"/>
        <end position="377"/>
    </location>
</feature>
<dbReference type="AlphaFoldDB" id="A0A317KYY0"/>
<sequence length="384" mass="42678">MNNQLRLTILVIVVAVAGFSQGMLLPLIAVIFENSGLSSFLNGINSTALYIGILFTSPFMEPLLRKFGYKPLLVIGGLLVLISLVLFSLWQSFWYWFFLRMIIGIGDNAVNFTAQTWITEFSPEQKRGRNIALYGLSFGIGFAVGPLMVPLVNIHESLPFLISAGFSLVGWFLLFILRNELPEQDLTMSSFRDTFRRFGQAWRYAWIAFLPPFAYGFLETSLNGNFPVYALRIGIEVSHVSALLFAFSIGAIVFQLPLGIIGDQLGRERLVTIVLLVGFLCFTVAGLMEDYFYVLLVCLFTAGMFVGSMFSIGITYMTDLMPRNLLPTGNLLCGIFFSIGSLTGPSIGGLFIQFAPTTSFFYVISGLLLLLFLITFGRKIARLS</sequence>
<feature type="transmembrane region" description="Helical" evidence="7">
    <location>
        <begin position="158"/>
        <end position="177"/>
    </location>
</feature>
<dbReference type="PROSITE" id="PS50850">
    <property type="entry name" value="MFS"/>
    <property type="match status" value="1"/>
</dbReference>
<comment type="subcellular location">
    <subcellularLocation>
        <location evidence="1">Cell membrane</location>
        <topology evidence="1">Multi-pass membrane protein</topology>
    </subcellularLocation>
</comment>
<feature type="transmembrane region" description="Helical" evidence="7">
    <location>
        <begin position="294"/>
        <end position="317"/>
    </location>
</feature>
<keyword evidence="2" id="KW-0813">Transport</keyword>
<dbReference type="CDD" id="cd17477">
    <property type="entry name" value="MFS_YcaD_like"/>
    <property type="match status" value="1"/>
</dbReference>
<feature type="transmembrane region" description="Helical" evidence="7">
    <location>
        <begin position="37"/>
        <end position="55"/>
    </location>
</feature>
<keyword evidence="4 7" id="KW-0812">Transmembrane</keyword>
<evidence type="ECO:0000256" key="7">
    <source>
        <dbReference type="SAM" id="Phobius"/>
    </source>
</evidence>
<feature type="transmembrane region" description="Helical" evidence="7">
    <location>
        <begin position="7"/>
        <end position="31"/>
    </location>
</feature>
<evidence type="ECO:0000256" key="1">
    <source>
        <dbReference type="ARBA" id="ARBA00004651"/>
    </source>
</evidence>
<feature type="transmembrane region" description="Helical" evidence="7">
    <location>
        <begin position="131"/>
        <end position="152"/>
    </location>
</feature>
<feature type="transmembrane region" description="Helical" evidence="7">
    <location>
        <begin position="329"/>
        <end position="354"/>
    </location>
</feature>
<feature type="transmembrane region" description="Helical" evidence="7">
    <location>
        <begin position="198"/>
        <end position="218"/>
    </location>
</feature>
<keyword evidence="5 7" id="KW-1133">Transmembrane helix</keyword>
<dbReference type="RefSeq" id="WP_109984117.1">
    <property type="nucleotide sequence ID" value="NZ_QGTD01000008.1"/>
</dbReference>
<dbReference type="GO" id="GO:0022857">
    <property type="term" value="F:transmembrane transporter activity"/>
    <property type="evidence" value="ECO:0007669"/>
    <property type="project" value="InterPro"/>
</dbReference>
<reference evidence="9 10" key="1">
    <citation type="submission" date="2018-05" db="EMBL/GenBank/DDBJ databases">
        <title>Genomic analysis of Gracilibacillus dipsosauri DD1 reveals novel features of a salt-tolerant amylase.</title>
        <authorList>
            <person name="Deutch C.E."/>
            <person name="Yang S."/>
        </authorList>
    </citation>
    <scope>NUCLEOTIDE SEQUENCE [LARGE SCALE GENOMIC DNA]</scope>
    <source>
        <strain evidence="9 10">DD1</strain>
    </source>
</reference>
<feature type="domain" description="Major facilitator superfamily (MFS) profile" evidence="8">
    <location>
        <begin position="6"/>
        <end position="383"/>
    </location>
</feature>
<evidence type="ECO:0000256" key="6">
    <source>
        <dbReference type="ARBA" id="ARBA00023136"/>
    </source>
</evidence>
<evidence type="ECO:0000313" key="9">
    <source>
        <dbReference type="EMBL" id="PWU68436.1"/>
    </source>
</evidence>
<dbReference type="SUPFAM" id="SSF103473">
    <property type="entry name" value="MFS general substrate transporter"/>
    <property type="match status" value="1"/>
</dbReference>
<feature type="transmembrane region" description="Helical" evidence="7">
    <location>
        <begin position="270"/>
        <end position="288"/>
    </location>
</feature>
<dbReference type="InterPro" id="IPR036259">
    <property type="entry name" value="MFS_trans_sf"/>
</dbReference>
<dbReference type="GO" id="GO:0005886">
    <property type="term" value="C:plasma membrane"/>
    <property type="evidence" value="ECO:0007669"/>
    <property type="project" value="UniProtKB-SubCell"/>
</dbReference>